<keyword evidence="1" id="KW-0479">Metal-binding</keyword>
<dbReference type="SUPFAM" id="SSF57850">
    <property type="entry name" value="RING/U-box"/>
    <property type="match status" value="1"/>
</dbReference>
<protein>
    <submittedName>
        <fullName evidence="5">Uncharacterized protein</fullName>
    </submittedName>
</protein>
<accession>A0A8J6E3F9</accession>
<evidence type="ECO:0000256" key="4">
    <source>
        <dbReference type="SAM" id="MobiDB-lite"/>
    </source>
</evidence>
<organism evidence="5 6">
    <name type="scientific">Carpediemonas membranifera</name>
    <dbReference type="NCBI Taxonomy" id="201153"/>
    <lineage>
        <taxon>Eukaryota</taxon>
        <taxon>Metamonada</taxon>
        <taxon>Carpediemonas-like organisms</taxon>
        <taxon>Carpediemonas</taxon>
    </lineage>
</organism>
<dbReference type="InterPro" id="IPR043145">
    <property type="entry name" value="Znf_ZZ_sf"/>
</dbReference>
<comment type="caution">
    <text evidence="5">The sequence shown here is derived from an EMBL/GenBank/DDBJ whole genome shotgun (WGS) entry which is preliminary data.</text>
</comment>
<dbReference type="CDD" id="cd02249">
    <property type="entry name" value="ZZ"/>
    <property type="match status" value="1"/>
</dbReference>
<feature type="region of interest" description="Disordered" evidence="4">
    <location>
        <begin position="275"/>
        <end position="294"/>
    </location>
</feature>
<dbReference type="OrthoDB" id="270417at2759"/>
<evidence type="ECO:0000313" key="6">
    <source>
        <dbReference type="Proteomes" id="UP000717585"/>
    </source>
</evidence>
<keyword evidence="2" id="KW-0863">Zinc-finger</keyword>
<sequence length="538" mass="59058">MDEECDRVKQIVGNVTKKKRKEVLKTLNKLLDENHGAFAQIASLGPEWHEVLGILHKAYNGKSTSRSKGAMKLKRIIRGNPTHKRAPAPVDEESLEKERKRRDKKRLRALVQDRTFAEVENLVHQGYLRIDRESGLLELCGLASDLIICDKCGVLIKRTRYVCETCGDLCRDCQRRHDKGHAVKAVRLVDRLPPPLVLGPGDSNEVIWTPALDLKLMDGVELLGVGNWDQVAAYITAETKLAVAGENAETRFINIVTLGEESKKYEKTTIRYDDLPHPRPSRFTAPKEDPDQTDWDLAEVDPWTLTAEGVRRLCGDGAVWPPGAPAVGAEDQVTGMEAEAMVSSSVLCSLALDAGPDCSDDDDPMTGQQHEDALAVSGLLDLSHARPPPAEPLPPPSFITATPVVFPTPAPSVGTPWIAHTPATVLAERNRALAQRNAQSRSIPGAVGLPFPTYRAQSYFPSTGNIVQSGDTICEDTDMNEDLDDDADLDCPEVTFGMGSTEVVFEVQRQETPWRGVAASIPTARGRPSFRKVQHLVL</sequence>
<proteinExistence type="predicted"/>
<evidence type="ECO:0000256" key="3">
    <source>
        <dbReference type="ARBA" id="ARBA00022833"/>
    </source>
</evidence>
<name>A0A8J6E3F9_9EUKA</name>
<keyword evidence="6" id="KW-1185">Reference proteome</keyword>
<gene>
    <name evidence="5" type="ORF">J8273_3139</name>
</gene>
<dbReference type="CDD" id="cd00167">
    <property type="entry name" value="SANT"/>
    <property type="match status" value="1"/>
</dbReference>
<dbReference type="GO" id="GO:0008270">
    <property type="term" value="F:zinc ion binding"/>
    <property type="evidence" value="ECO:0007669"/>
    <property type="project" value="UniProtKB-KW"/>
</dbReference>
<dbReference type="EMBL" id="JAHDYR010000011">
    <property type="protein sequence ID" value="KAG9395561.1"/>
    <property type="molecule type" value="Genomic_DNA"/>
</dbReference>
<dbReference type="AlphaFoldDB" id="A0A8J6E3F9"/>
<evidence type="ECO:0000256" key="1">
    <source>
        <dbReference type="ARBA" id="ARBA00022723"/>
    </source>
</evidence>
<dbReference type="InterPro" id="IPR001005">
    <property type="entry name" value="SANT/Myb"/>
</dbReference>
<dbReference type="Gene3D" id="3.30.60.90">
    <property type="match status" value="1"/>
</dbReference>
<evidence type="ECO:0000313" key="5">
    <source>
        <dbReference type="EMBL" id="KAG9395561.1"/>
    </source>
</evidence>
<feature type="region of interest" description="Disordered" evidence="4">
    <location>
        <begin position="79"/>
        <end position="103"/>
    </location>
</feature>
<dbReference type="Proteomes" id="UP000717585">
    <property type="component" value="Unassembled WGS sequence"/>
</dbReference>
<evidence type="ECO:0000256" key="2">
    <source>
        <dbReference type="ARBA" id="ARBA00022771"/>
    </source>
</evidence>
<keyword evidence="3" id="KW-0862">Zinc</keyword>
<reference evidence="5" key="1">
    <citation type="submission" date="2021-05" db="EMBL/GenBank/DDBJ databases">
        <title>A free-living protist that lacks canonical eukaryotic 1 DNA replication and segregation systems.</title>
        <authorList>
            <person name="Salas-Leiva D.E."/>
            <person name="Tromer E.C."/>
            <person name="Curtis B.A."/>
            <person name="Jerlstrom-Hultqvist J."/>
            <person name="Kolisko M."/>
            <person name="Yi Z."/>
            <person name="Salas-Leiva J.S."/>
            <person name="Gallot-Lavallee L."/>
            <person name="Kops G.J.P.L."/>
            <person name="Archibald J.M."/>
            <person name="Simpson A.G.B."/>
            <person name="Roger A.J."/>
        </authorList>
    </citation>
    <scope>NUCLEOTIDE SEQUENCE</scope>
    <source>
        <strain evidence="5">BICM</strain>
    </source>
</reference>